<dbReference type="InterPro" id="IPR009050">
    <property type="entry name" value="Globin-like_sf"/>
</dbReference>
<dbReference type="EMBL" id="CP060826">
    <property type="protein sequence ID" value="QNP67774.1"/>
    <property type="molecule type" value="Genomic_DNA"/>
</dbReference>
<name>A0A7H0I4Q8_9ACTN</name>
<dbReference type="InterPro" id="IPR044398">
    <property type="entry name" value="Globin-sensor_dom"/>
</dbReference>
<organism evidence="2 3">
    <name type="scientific">Streptomyces genisteinicus</name>
    <dbReference type="NCBI Taxonomy" id="2768068"/>
    <lineage>
        <taxon>Bacteria</taxon>
        <taxon>Bacillati</taxon>
        <taxon>Actinomycetota</taxon>
        <taxon>Actinomycetes</taxon>
        <taxon>Kitasatosporales</taxon>
        <taxon>Streptomycetaceae</taxon>
        <taxon>Streptomyces</taxon>
    </lineage>
</organism>
<dbReference type="Proteomes" id="UP000516230">
    <property type="component" value="Plasmid unnamed2"/>
</dbReference>
<feature type="domain" description="Globin-sensor" evidence="1">
    <location>
        <begin position="23"/>
        <end position="192"/>
    </location>
</feature>
<proteinExistence type="predicted"/>
<dbReference type="InterPro" id="IPR012292">
    <property type="entry name" value="Globin/Proto"/>
</dbReference>
<dbReference type="InterPro" id="IPR012102">
    <property type="entry name" value="Protoglobin"/>
</dbReference>
<keyword evidence="2" id="KW-0614">Plasmid</keyword>
<evidence type="ECO:0000313" key="3">
    <source>
        <dbReference type="Proteomes" id="UP000516230"/>
    </source>
</evidence>
<protein>
    <submittedName>
        <fullName evidence="2">Protogloblin ApPgb</fullName>
    </submittedName>
</protein>
<dbReference type="SUPFAM" id="SSF46458">
    <property type="entry name" value="Globin-like"/>
    <property type="match status" value="1"/>
</dbReference>
<dbReference type="RefSeq" id="WP_187744817.1">
    <property type="nucleotide sequence ID" value="NZ_CP060826.1"/>
</dbReference>
<dbReference type="Gene3D" id="1.10.490.10">
    <property type="entry name" value="Globins"/>
    <property type="match status" value="1"/>
</dbReference>
<gene>
    <name evidence="2" type="ORF">IAG43_32705</name>
</gene>
<keyword evidence="3" id="KW-1185">Reference proteome</keyword>
<dbReference type="CDD" id="cd12124">
    <property type="entry name" value="Pgbs"/>
    <property type="match status" value="1"/>
</dbReference>
<geneLocation type="plasmid" evidence="2 3">
    <name>unnamed2</name>
</geneLocation>
<dbReference type="KEGG" id="sgj:IAG43_32705"/>
<dbReference type="AlphaFoldDB" id="A0A7H0I4Q8"/>
<dbReference type="Pfam" id="PF11563">
    <property type="entry name" value="Protoglobin"/>
    <property type="match status" value="1"/>
</dbReference>
<sequence length="195" mass="22277">MSASAVAGYRFDDADLPASPVTQEELDHLRTTLLFSEADERALRRAWEILRDQVEQILDVWYGFVGSHPHLVAYFSTPEGEPIAGYLAAVRPRFGKWIEDTCTRAYDETWLAYQEEIGLRHTPARKNRTDGVRSVSHIPLRYLIAFIHPITATIRPFLAAQGHSQEEIEAMHQAWFKAVTLQVALWTRPYGPATW</sequence>
<dbReference type="GO" id="GO:0019825">
    <property type="term" value="F:oxygen binding"/>
    <property type="evidence" value="ECO:0007669"/>
    <property type="project" value="InterPro"/>
</dbReference>
<evidence type="ECO:0000313" key="2">
    <source>
        <dbReference type="EMBL" id="QNP67774.1"/>
    </source>
</evidence>
<dbReference type="GO" id="GO:0020037">
    <property type="term" value="F:heme binding"/>
    <property type="evidence" value="ECO:0007669"/>
    <property type="project" value="InterPro"/>
</dbReference>
<reference evidence="2 3" key="1">
    <citation type="submission" date="2020-08" db="EMBL/GenBank/DDBJ databases">
        <title>A novel species.</title>
        <authorList>
            <person name="Gao J."/>
        </authorList>
    </citation>
    <scope>NUCLEOTIDE SEQUENCE [LARGE SCALE GENOMIC DNA]</scope>
    <source>
        <strain evidence="2 3">CRPJ-33</strain>
        <plasmid evidence="2 3">unnamed2</plasmid>
    </source>
</reference>
<accession>A0A7H0I4Q8</accession>
<evidence type="ECO:0000259" key="1">
    <source>
        <dbReference type="Pfam" id="PF11563"/>
    </source>
</evidence>